<evidence type="ECO:0000256" key="1">
    <source>
        <dbReference type="SAM" id="MobiDB-lite"/>
    </source>
</evidence>
<evidence type="ECO:0000313" key="2">
    <source>
        <dbReference type="Proteomes" id="UP000887565"/>
    </source>
</evidence>
<evidence type="ECO:0000313" key="3">
    <source>
        <dbReference type="WBParaSite" id="nRc.2.0.1.t39246-RA"/>
    </source>
</evidence>
<dbReference type="AlphaFoldDB" id="A0A915KK92"/>
<name>A0A915KK92_ROMCU</name>
<dbReference type="WBParaSite" id="nRc.2.0.1.t39246-RA">
    <property type="protein sequence ID" value="nRc.2.0.1.t39246-RA"/>
    <property type="gene ID" value="nRc.2.0.1.g39246"/>
</dbReference>
<sequence>MQIDELDDQWRRHLHRDGAPQRDKNNNSTNRPERMAKGPGTPLADSKRRNTFPGILQNHSDVRIHI</sequence>
<dbReference type="Proteomes" id="UP000887565">
    <property type="component" value="Unplaced"/>
</dbReference>
<organism evidence="2 3">
    <name type="scientific">Romanomermis culicivorax</name>
    <name type="common">Nematode worm</name>
    <dbReference type="NCBI Taxonomy" id="13658"/>
    <lineage>
        <taxon>Eukaryota</taxon>
        <taxon>Metazoa</taxon>
        <taxon>Ecdysozoa</taxon>
        <taxon>Nematoda</taxon>
        <taxon>Enoplea</taxon>
        <taxon>Dorylaimia</taxon>
        <taxon>Mermithida</taxon>
        <taxon>Mermithoidea</taxon>
        <taxon>Mermithidae</taxon>
        <taxon>Romanomermis</taxon>
    </lineage>
</organism>
<protein>
    <submittedName>
        <fullName evidence="3">Uncharacterized protein</fullName>
    </submittedName>
</protein>
<reference evidence="3" key="1">
    <citation type="submission" date="2022-11" db="UniProtKB">
        <authorList>
            <consortium name="WormBaseParasite"/>
        </authorList>
    </citation>
    <scope>IDENTIFICATION</scope>
</reference>
<feature type="region of interest" description="Disordered" evidence="1">
    <location>
        <begin position="1"/>
        <end position="66"/>
    </location>
</feature>
<accession>A0A915KK92</accession>
<feature type="compositionally biased region" description="Basic and acidic residues" evidence="1">
    <location>
        <begin position="8"/>
        <end position="36"/>
    </location>
</feature>
<proteinExistence type="predicted"/>
<keyword evidence="2" id="KW-1185">Reference proteome</keyword>